<gene>
    <name evidence="1" type="ORF">CFP56_029303</name>
</gene>
<protein>
    <submittedName>
        <fullName evidence="1">Uncharacterized protein</fullName>
    </submittedName>
</protein>
<dbReference type="Proteomes" id="UP000237347">
    <property type="component" value="Unassembled WGS sequence"/>
</dbReference>
<accession>A0AAW0MAF4</accession>
<dbReference type="EMBL" id="PKMF04000004">
    <property type="protein sequence ID" value="KAK7860913.1"/>
    <property type="molecule type" value="Genomic_DNA"/>
</dbReference>
<reference evidence="1 2" key="1">
    <citation type="journal article" date="2018" name="Sci. Data">
        <title>The draft genome sequence of cork oak.</title>
        <authorList>
            <person name="Ramos A.M."/>
            <person name="Usie A."/>
            <person name="Barbosa P."/>
            <person name="Barros P.M."/>
            <person name="Capote T."/>
            <person name="Chaves I."/>
            <person name="Simoes F."/>
            <person name="Abreu I."/>
            <person name="Carrasquinho I."/>
            <person name="Faro C."/>
            <person name="Guimaraes J.B."/>
            <person name="Mendonca D."/>
            <person name="Nobrega F."/>
            <person name="Rodrigues L."/>
            <person name="Saibo N.J.M."/>
            <person name="Varela M.C."/>
            <person name="Egas C."/>
            <person name="Matos J."/>
            <person name="Miguel C.M."/>
            <person name="Oliveira M.M."/>
            <person name="Ricardo C.P."/>
            <person name="Goncalves S."/>
        </authorList>
    </citation>
    <scope>NUCLEOTIDE SEQUENCE [LARGE SCALE GENOMIC DNA]</scope>
    <source>
        <strain evidence="2">cv. HL8</strain>
    </source>
</reference>
<keyword evidence="2" id="KW-1185">Reference proteome</keyword>
<evidence type="ECO:0000313" key="2">
    <source>
        <dbReference type="Proteomes" id="UP000237347"/>
    </source>
</evidence>
<proteinExistence type="predicted"/>
<organism evidence="1 2">
    <name type="scientific">Quercus suber</name>
    <name type="common">Cork oak</name>
    <dbReference type="NCBI Taxonomy" id="58331"/>
    <lineage>
        <taxon>Eukaryota</taxon>
        <taxon>Viridiplantae</taxon>
        <taxon>Streptophyta</taxon>
        <taxon>Embryophyta</taxon>
        <taxon>Tracheophyta</taxon>
        <taxon>Spermatophyta</taxon>
        <taxon>Magnoliopsida</taxon>
        <taxon>eudicotyledons</taxon>
        <taxon>Gunneridae</taxon>
        <taxon>Pentapetalae</taxon>
        <taxon>rosids</taxon>
        <taxon>fabids</taxon>
        <taxon>Fagales</taxon>
        <taxon>Fagaceae</taxon>
        <taxon>Quercus</taxon>
    </lineage>
</organism>
<evidence type="ECO:0000313" key="1">
    <source>
        <dbReference type="EMBL" id="KAK7860913.1"/>
    </source>
</evidence>
<name>A0AAW0MAF4_QUESU</name>
<dbReference type="AlphaFoldDB" id="A0AAW0MAF4"/>
<comment type="caution">
    <text evidence="1">The sequence shown here is derived from an EMBL/GenBank/DDBJ whole genome shotgun (WGS) entry which is preliminary data.</text>
</comment>
<sequence>MIMGTEPLLSRQSFLRNLNLQKLIDHILNLVGAARCELAWKRGALAVETLSAFKDLCQRIFLSFKLTGLRRQNPL</sequence>